<dbReference type="EMBL" id="KI630214">
    <property type="protein sequence ID" value="EYU44383.1"/>
    <property type="molecule type" value="Genomic_DNA"/>
</dbReference>
<dbReference type="Pfam" id="PF03478">
    <property type="entry name" value="Beta-prop_KIB1-4"/>
    <property type="match status" value="1"/>
</dbReference>
<dbReference type="Proteomes" id="UP000030748">
    <property type="component" value="Unassembled WGS sequence"/>
</dbReference>
<dbReference type="InterPro" id="IPR005174">
    <property type="entry name" value="KIB1-4_b-propeller"/>
</dbReference>
<evidence type="ECO:0000313" key="3">
    <source>
        <dbReference type="Proteomes" id="UP000030748"/>
    </source>
</evidence>
<keyword evidence="3" id="KW-1185">Reference proteome</keyword>
<sequence length="374" mass="43035">MLPPTFGENRKIVYNFYSISEDKVVNLKNRGGGEEEEEIELFDKHEIVGSSHGWLALCNHREEQQFLYNPLSNRRVELPPIDALPVHEDYEDYCTPLNKLIISCSPEEQEHCVAMMSYSMDERLAFCSCPSRAAAEWTPIGEWSHAFEDKTLPRAYQDFVYSGKHKLFFCVTEFGDFEAWDFKDPNSPEMTPMDLKSDKDNYPYGSACKMEEYMLKRESKSVKYLVVAEQTGELFLVRRFILNPEYDSGPVSGEKTAPYMTVSFDVHKIDLQNGELIYMESSLDGLAIFIGINHGFAISAAEELKLSPNSIYFTDSKEYCPRYWDKDREYGGHDNGVFNYKTRTFSSCYFPAAATNSETQSIKRIVPPPIWFTP</sequence>
<reference evidence="2 3" key="1">
    <citation type="journal article" date="2013" name="Proc. Natl. Acad. Sci. U.S.A.">
        <title>Fine-scale variation in meiotic recombination in Mimulus inferred from population shotgun sequencing.</title>
        <authorList>
            <person name="Hellsten U."/>
            <person name="Wright K.M."/>
            <person name="Jenkins J."/>
            <person name="Shu S."/>
            <person name="Yuan Y."/>
            <person name="Wessler S.R."/>
            <person name="Schmutz J."/>
            <person name="Willis J.H."/>
            <person name="Rokhsar D.S."/>
        </authorList>
    </citation>
    <scope>NUCLEOTIDE SEQUENCE [LARGE SCALE GENOMIC DNA]</scope>
    <source>
        <strain evidence="3">cv. DUN x IM62</strain>
    </source>
</reference>
<dbReference type="AlphaFoldDB" id="A0A022RXC2"/>
<dbReference type="InterPro" id="IPR050942">
    <property type="entry name" value="F-box_BR-signaling"/>
</dbReference>
<dbReference type="PANTHER" id="PTHR44259:SF37">
    <property type="entry name" value="DUF1618 DOMAIN-CONTAINING PROTEIN"/>
    <property type="match status" value="1"/>
</dbReference>
<organism evidence="2 3">
    <name type="scientific">Erythranthe guttata</name>
    <name type="common">Yellow monkey flower</name>
    <name type="synonym">Mimulus guttatus</name>
    <dbReference type="NCBI Taxonomy" id="4155"/>
    <lineage>
        <taxon>Eukaryota</taxon>
        <taxon>Viridiplantae</taxon>
        <taxon>Streptophyta</taxon>
        <taxon>Embryophyta</taxon>
        <taxon>Tracheophyta</taxon>
        <taxon>Spermatophyta</taxon>
        <taxon>Magnoliopsida</taxon>
        <taxon>eudicotyledons</taxon>
        <taxon>Gunneridae</taxon>
        <taxon>Pentapetalae</taxon>
        <taxon>asterids</taxon>
        <taxon>lamiids</taxon>
        <taxon>Lamiales</taxon>
        <taxon>Phrymaceae</taxon>
        <taxon>Erythranthe</taxon>
    </lineage>
</organism>
<protein>
    <recommendedName>
        <fullName evidence="1">KIB1-4 beta-propeller domain-containing protein</fullName>
    </recommendedName>
</protein>
<evidence type="ECO:0000313" key="2">
    <source>
        <dbReference type="EMBL" id="EYU44383.1"/>
    </source>
</evidence>
<proteinExistence type="predicted"/>
<dbReference type="eggNOG" id="ENOG502SQ80">
    <property type="taxonomic scope" value="Eukaryota"/>
</dbReference>
<name>A0A022RXC2_ERYGU</name>
<dbReference type="PANTHER" id="PTHR44259">
    <property type="entry name" value="OS07G0183000 PROTEIN-RELATED"/>
    <property type="match status" value="1"/>
</dbReference>
<evidence type="ECO:0000259" key="1">
    <source>
        <dbReference type="Pfam" id="PF03478"/>
    </source>
</evidence>
<gene>
    <name evidence="2" type="ORF">MIMGU_mgv1a024495mg</name>
</gene>
<accession>A0A022RXC2</accession>
<feature type="domain" description="KIB1-4 beta-propeller" evidence="1">
    <location>
        <begin position="16"/>
        <end position="339"/>
    </location>
</feature>